<evidence type="ECO:0000256" key="9">
    <source>
        <dbReference type="SAM" id="Phobius"/>
    </source>
</evidence>
<dbReference type="InterPro" id="IPR037185">
    <property type="entry name" value="EmrE-like"/>
</dbReference>
<feature type="transmembrane region" description="Helical" evidence="9">
    <location>
        <begin position="29"/>
        <end position="50"/>
    </location>
</feature>
<protein>
    <submittedName>
        <fullName evidence="10">Small multidrug resistance pump</fullName>
    </submittedName>
</protein>
<dbReference type="OrthoDB" id="9808638at2"/>
<comment type="similarity">
    <text evidence="7 8">Belongs to the drug/metabolite transporter (DMT) superfamily. Small multidrug resistance (SMR) (TC 2.A.7.1) family.</text>
</comment>
<dbReference type="GO" id="GO:0015199">
    <property type="term" value="F:amino-acid betaine transmembrane transporter activity"/>
    <property type="evidence" value="ECO:0007669"/>
    <property type="project" value="TreeGrafter"/>
</dbReference>
<evidence type="ECO:0000313" key="11">
    <source>
        <dbReference type="Proteomes" id="UP000197065"/>
    </source>
</evidence>
<dbReference type="GO" id="GO:0031460">
    <property type="term" value="P:glycine betaine transport"/>
    <property type="evidence" value="ECO:0007669"/>
    <property type="project" value="TreeGrafter"/>
</dbReference>
<dbReference type="GO" id="GO:0015297">
    <property type="term" value="F:antiporter activity"/>
    <property type="evidence" value="ECO:0007669"/>
    <property type="project" value="TreeGrafter"/>
</dbReference>
<dbReference type="GO" id="GO:0015220">
    <property type="term" value="F:choline transmembrane transporter activity"/>
    <property type="evidence" value="ECO:0007669"/>
    <property type="project" value="TreeGrafter"/>
</dbReference>
<comment type="subcellular location">
    <subcellularLocation>
        <location evidence="1 8">Cell membrane</location>
        <topology evidence="1 8">Multi-pass membrane protein</topology>
    </subcellularLocation>
</comment>
<feature type="transmembrane region" description="Helical" evidence="9">
    <location>
        <begin position="84"/>
        <end position="103"/>
    </location>
</feature>
<name>A0A212QPN2_9PROT</name>
<keyword evidence="4 8" id="KW-0812">Transmembrane</keyword>
<evidence type="ECO:0000256" key="8">
    <source>
        <dbReference type="RuleBase" id="RU003942"/>
    </source>
</evidence>
<evidence type="ECO:0000256" key="6">
    <source>
        <dbReference type="ARBA" id="ARBA00023136"/>
    </source>
</evidence>
<dbReference type="GO" id="GO:1990961">
    <property type="term" value="P:xenobiotic detoxification by transmembrane export across the plasma membrane"/>
    <property type="evidence" value="ECO:0007669"/>
    <property type="project" value="UniProtKB-ARBA"/>
</dbReference>
<proteinExistence type="inferred from homology"/>
<dbReference type="InterPro" id="IPR045324">
    <property type="entry name" value="Small_multidrug_res"/>
</dbReference>
<feature type="transmembrane region" description="Helical" evidence="9">
    <location>
        <begin position="57"/>
        <end position="78"/>
    </location>
</feature>
<dbReference type="PANTHER" id="PTHR30561:SF1">
    <property type="entry name" value="MULTIDRUG TRANSPORTER EMRE"/>
    <property type="match status" value="1"/>
</dbReference>
<evidence type="ECO:0000313" key="10">
    <source>
        <dbReference type="EMBL" id="SNB61382.1"/>
    </source>
</evidence>
<reference evidence="10 11" key="1">
    <citation type="submission" date="2017-06" db="EMBL/GenBank/DDBJ databases">
        <authorList>
            <person name="Kim H.J."/>
            <person name="Triplett B.A."/>
        </authorList>
    </citation>
    <scope>NUCLEOTIDE SEQUENCE [LARGE SCALE GENOMIC DNA]</scope>
    <source>
        <strain evidence="10 11">B29T1</strain>
    </source>
</reference>
<dbReference type="FunFam" id="1.10.3730.20:FF:000001">
    <property type="entry name" value="Quaternary ammonium compound resistance transporter SugE"/>
    <property type="match status" value="1"/>
</dbReference>
<evidence type="ECO:0000256" key="7">
    <source>
        <dbReference type="ARBA" id="ARBA00038032"/>
    </source>
</evidence>
<keyword evidence="5 9" id="KW-1133">Transmembrane helix</keyword>
<dbReference type="PANTHER" id="PTHR30561">
    <property type="entry name" value="SMR FAMILY PROTON-DEPENDENT DRUG EFFLUX TRANSPORTER SUGE"/>
    <property type="match status" value="1"/>
</dbReference>
<evidence type="ECO:0000256" key="2">
    <source>
        <dbReference type="ARBA" id="ARBA00022448"/>
    </source>
</evidence>
<keyword evidence="6 9" id="KW-0472">Membrane</keyword>
<evidence type="ECO:0000256" key="3">
    <source>
        <dbReference type="ARBA" id="ARBA00022475"/>
    </source>
</evidence>
<evidence type="ECO:0000256" key="5">
    <source>
        <dbReference type="ARBA" id="ARBA00022989"/>
    </source>
</evidence>
<dbReference type="GO" id="GO:0005886">
    <property type="term" value="C:plasma membrane"/>
    <property type="evidence" value="ECO:0007669"/>
    <property type="project" value="UniProtKB-SubCell"/>
</dbReference>
<dbReference type="AlphaFoldDB" id="A0A212QPN2"/>
<sequence length="109" mass="11783">MTYLYLFLAICGEIVGTSALNATQGFRHWQPLIGVVLGYAVAFIFLALVLRGMPMGIAYAIWSGVGIVFITLIGYLFFDQHPDVPALLGLALIVAGVIVVNLFSKTVIH</sequence>
<accession>A0A212QPN2</accession>
<keyword evidence="3" id="KW-1003">Cell membrane</keyword>
<dbReference type="RefSeq" id="WP_088560070.1">
    <property type="nucleotide sequence ID" value="NZ_FYEH01000002.1"/>
</dbReference>
<dbReference type="Pfam" id="PF00893">
    <property type="entry name" value="Multi_Drug_Res"/>
    <property type="match status" value="1"/>
</dbReference>
<organism evidence="10 11">
    <name type="scientific">Arboricoccus pini</name>
    <dbReference type="NCBI Taxonomy" id="1963835"/>
    <lineage>
        <taxon>Bacteria</taxon>
        <taxon>Pseudomonadati</taxon>
        <taxon>Pseudomonadota</taxon>
        <taxon>Alphaproteobacteria</taxon>
        <taxon>Geminicoccales</taxon>
        <taxon>Geminicoccaceae</taxon>
        <taxon>Arboricoccus</taxon>
    </lineage>
</organism>
<evidence type="ECO:0000256" key="4">
    <source>
        <dbReference type="ARBA" id="ARBA00022692"/>
    </source>
</evidence>
<dbReference type="EMBL" id="FYEH01000002">
    <property type="protein sequence ID" value="SNB61382.1"/>
    <property type="molecule type" value="Genomic_DNA"/>
</dbReference>
<dbReference type="InterPro" id="IPR000390">
    <property type="entry name" value="Small_drug/metabolite_transptr"/>
</dbReference>
<keyword evidence="11" id="KW-1185">Reference proteome</keyword>
<dbReference type="Proteomes" id="UP000197065">
    <property type="component" value="Unassembled WGS sequence"/>
</dbReference>
<keyword evidence="2" id="KW-0813">Transport</keyword>
<gene>
    <name evidence="10" type="ORF">SAMN07250955_102211</name>
</gene>
<dbReference type="Gene3D" id="1.10.3730.20">
    <property type="match status" value="1"/>
</dbReference>
<dbReference type="SUPFAM" id="SSF103481">
    <property type="entry name" value="Multidrug resistance efflux transporter EmrE"/>
    <property type="match status" value="1"/>
</dbReference>
<evidence type="ECO:0000256" key="1">
    <source>
        <dbReference type="ARBA" id="ARBA00004651"/>
    </source>
</evidence>